<evidence type="ECO:0000256" key="10">
    <source>
        <dbReference type="ARBA" id="ARBA00047340"/>
    </source>
</evidence>
<name>A0A1N7NVP9_9BACL</name>
<dbReference type="FunFam" id="3.40.50.10210:FF:000001">
    <property type="entry name" value="Nicotinate-nucleotide--dimethylbenzimidazole phosphoribosyltransferase"/>
    <property type="match status" value="1"/>
</dbReference>
<dbReference type="OrthoDB" id="9781491at2"/>
<proteinExistence type="inferred from homology"/>
<dbReference type="RefSeq" id="WP_009711445.1">
    <property type="nucleotide sequence ID" value="NZ_CP048103.1"/>
</dbReference>
<dbReference type="InterPro" id="IPR003200">
    <property type="entry name" value="Nict_dMeBzImd_PRibTrfase"/>
</dbReference>
<gene>
    <name evidence="11" type="primary">cobT</name>
    <name evidence="12" type="ORF">SAMN05421790_11073</name>
</gene>
<dbReference type="SUPFAM" id="SSF52733">
    <property type="entry name" value="Nicotinate mononucleotide:5,6-dimethylbenzimidazole phosphoribosyltransferase (CobT)"/>
    <property type="match status" value="1"/>
</dbReference>
<keyword evidence="6 11" id="KW-0169">Cobalamin biosynthesis</keyword>
<dbReference type="HAMAP" id="MF_00230">
    <property type="entry name" value="CobT"/>
    <property type="match status" value="1"/>
</dbReference>
<dbReference type="NCBIfam" id="TIGR03160">
    <property type="entry name" value="cobT_DBIPRT"/>
    <property type="match status" value="1"/>
</dbReference>
<dbReference type="CDD" id="cd02439">
    <property type="entry name" value="DMB-PRT_CobT"/>
    <property type="match status" value="1"/>
</dbReference>
<dbReference type="EMBL" id="FTOD01000010">
    <property type="protein sequence ID" value="SIT02372.1"/>
    <property type="molecule type" value="Genomic_DNA"/>
</dbReference>
<dbReference type="Gene3D" id="3.40.50.10210">
    <property type="match status" value="1"/>
</dbReference>
<dbReference type="InterPro" id="IPR036087">
    <property type="entry name" value="Nict_dMeBzImd_PRibTrfase_sf"/>
</dbReference>
<protein>
    <recommendedName>
        <fullName evidence="5 11">Nicotinate-nucleotide--dimethylbenzimidazole phosphoribosyltransferase</fullName>
        <shortName evidence="11">NN:DBI PRT</shortName>
        <ecNumber evidence="4 11">2.4.2.21</ecNumber>
    </recommendedName>
    <alternativeName>
        <fullName evidence="9 11">N(1)-alpha-phosphoribosyltransferase</fullName>
    </alternativeName>
</protein>
<evidence type="ECO:0000313" key="13">
    <source>
        <dbReference type="Proteomes" id="UP000186795"/>
    </source>
</evidence>
<dbReference type="NCBIfam" id="NF000996">
    <property type="entry name" value="PRK00105.1"/>
    <property type="match status" value="1"/>
</dbReference>
<dbReference type="GO" id="GO:0009236">
    <property type="term" value="P:cobalamin biosynthetic process"/>
    <property type="evidence" value="ECO:0007669"/>
    <property type="project" value="UniProtKB-UniRule"/>
</dbReference>
<evidence type="ECO:0000256" key="3">
    <source>
        <dbReference type="ARBA" id="ARBA00007110"/>
    </source>
</evidence>
<evidence type="ECO:0000256" key="1">
    <source>
        <dbReference type="ARBA" id="ARBA00002197"/>
    </source>
</evidence>
<evidence type="ECO:0000256" key="5">
    <source>
        <dbReference type="ARBA" id="ARBA00015486"/>
    </source>
</evidence>
<evidence type="ECO:0000313" key="12">
    <source>
        <dbReference type="EMBL" id="SIT02372.1"/>
    </source>
</evidence>
<evidence type="ECO:0000256" key="7">
    <source>
        <dbReference type="ARBA" id="ARBA00022676"/>
    </source>
</evidence>
<dbReference type="GO" id="GO:0008939">
    <property type="term" value="F:nicotinate-nucleotide-dimethylbenzimidazole phosphoribosyltransferase activity"/>
    <property type="evidence" value="ECO:0007669"/>
    <property type="project" value="UniProtKB-UniRule"/>
</dbReference>
<comment type="catalytic activity">
    <reaction evidence="10 11">
        <text>5,6-dimethylbenzimidazole + nicotinate beta-D-ribonucleotide = alpha-ribazole 5'-phosphate + nicotinate + H(+)</text>
        <dbReference type="Rhea" id="RHEA:11196"/>
        <dbReference type="ChEBI" id="CHEBI:15378"/>
        <dbReference type="ChEBI" id="CHEBI:15890"/>
        <dbReference type="ChEBI" id="CHEBI:32544"/>
        <dbReference type="ChEBI" id="CHEBI:57502"/>
        <dbReference type="ChEBI" id="CHEBI:57918"/>
        <dbReference type="EC" id="2.4.2.21"/>
    </reaction>
</comment>
<dbReference type="Proteomes" id="UP000186795">
    <property type="component" value="Unassembled WGS sequence"/>
</dbReference>
<sequence>MQEKEKLKEWTEGIPSVDAGAERKARAHMDQLTKPRGALGELETIWIRLAGITGQTQPQIGNKRVAVFCGDHGVTAEGVSAYPAEVTGLMMENFSRGKAAVHVLARRFGARVTVVDVGSRLENVPDGVMDRKVRRGTANMAQGPAMSREEALESIRIGMETAERLKKEGVQLAATGEMGIGNTTPAAAVAGILTGKSVERMTGRGTGLDDAGLKRKREVIRASLEVNRPDPTDPLDVLAKVGGLEMGAMAGFVLGAARHRLPVVLDGVISTVAALVAVRIAPQSQPYLFASHLSVEPAHGVLLEELDLQPLITAGMRLGEGSGAVLAFPLFDAAETAAREMATFSELGR</sequence>
<dbReference type="PANTHER" id="PTHR43463">
    <property type="entry name" value="NICOTINATE-NUCLEOTIDE--DIMETHYLBENZIMIDAZOLE PHOSPHORIBOSYLTRANSFERASE"/>
    <property type="match status" value="1"/>
</dbReference>
<evidence type="ECO:0000256" key="11">
    <source>
        <dbReference type="HAMAP-Rule" id="MF_00230"/>
    </source>
</evidence>
<dbReference type="InterPro" id="IPR023195">
    <property type="entry name" value="Nict_dMeBzImd_PRibTrfase_N"/>
</dbReference>
<dbReference type="Gene3D" id="1.10.1610.10">
    <property type="match status" value="1"/>
</dbReference>
<organism evidence="12 13">
    <name type="scientific">Kroppenstedtia eburnea</name>
    <dbReference type="NCBI Taxonomy" id="714067"/>
    <lineage>
        <taxon>Bacteria</taxon>
        <taxon>Bacillati</taxon>
        <taxon>Bacillota</taxon>
        <taxon>Bacilli</taxon>
        <taxon>Bacillales</taxon>
        <taxon>Thermoactinomycetaceae</taxon>
        <taxon>Kroppenstedtia</taxon>
    </lineage>
</organism>
<dbReference type="UniPathway" id="UPA00061">
    <property type="reaction ID" value="UER00516"/>
</dbReference>
<keyword evidence="8 11" id="KW-0808">Transferase</keyword>
<keyword evidence="7 11" id="KW-0328">Glycosyltransferase</keyword>
<evidence type="ECO:0000256" key="4">
    <source>
        <dbReference type="ARBA" id="ARBA00011991"/>
    </source>
</evidence>
<comment type="function">
    <text evidence="1 11">Catalyzes the synthesis of alpha-ribazole-5'-phosphate from nicotinate mononucleotide (NAMN) and 5,6-dimethylbenzimidazole (DMB).</text>
</comment>
<comment type="pathway">
    <text evidence="2 11">Nucleoside biosynthesis; alpha-ribazole biosynthesis; alpha-ribazole from 5,6-dimethylbenzimidazole: step 1/2.</text>
</comment>
<dbReference type="Pfam" id="PF02277">
    <property type="entry name" value="DBI_PRT"/>
    <property type="match status" value="1"/>
</dbReference>
<dbReference type="AlphaFoldDB" id="A0A1N7NVP9"/>
<evidence type="ECO:0000256" key="9">
    <source>
        <dbReference type="ARBA" id="ARBA00030686"/>
    </source>
</evidence>
<feature type="active site" description="Proton acceptor" evidence="11">
    <location>
        <position position="320"/>
    </location>
</feature>
<dbReference type="EC" id="2.4.2.21" evidence="4 11"/>
<dbReference type="InterPro" id="IPR017846">
    <property type="entry name" value="Nict_dMeBzImd_PRibTrfase_bact"/>
</dbReference>
<reference evidence="13" key="1">
    <citation type="submission" date="2017-01" db="EMBL/GenBank/DDBJ databases">
        <authorList>
            <person name="Varghese N."/>
            <person name="Submissions S."/>
        </authorList>
    </citation>
    <scope>NUCLEOTIDE SEQUENCE [LARGE SCALE GENOMIC DNA]</scope>
    <source>
        <strain evidence="13">DSM 45196</strain>
    </source>
</reference>
<comment type="similarity">
    <text evidence="3 11">Belongs to the CobT family.</text>
</comment>
<evidence type="ECO:0000256" key="6">
    <source>
        <dbReference type="ARBA" id="ARBA00022573"/>
    </source>
</evidence>
<dbReference type="PANTHER" id="PTHR43463:SF1">
    <property type="entry name" value="NICOTINATE-NUCLEOTIDE--DIMETHYLBENZIMIDAZOLE PHOSPHORIBOSYLTRANSFERASE"/>
    <property type="match status" value="1"/>
</dbReference>
<keyword evidence="13" id="KW-1185">Reference proteome</keyword>
<evidence type="ECO:0000256" key="2">
    <source>
        <dbReference type="ARBA" id="ARBA00005049"/>
    </source>
</evidence>
<evidence type="ECO:0000256" key="8">
    <source>
        <dbReference type="ARBA" id="ARBA00022679"/>
    </source>
</evidence>
<accession>A0A1N7NVP9</accession>